<dbReference type="InterPro" id="IPR036390">
    <property type="entry name" value="WH_DNA-bd_sf"/>
</dbReference>
<dbReference type="RefSeq" id="WP_145641448.1">
    <property type="nucleotide sequence ID" value="NZ_VIWP01000008.1"/>
</dbReference>
<keyword evidence="3 6" id="KW-0238">DNA-binding</keyword>
<evidence type="ECO:0000256" key="1">
    <source>
        <dbReference type="ARBA" id="ARBA00009437"/>
    </source>
</evidence>
<dbReference type="PANTHER" id="PTHR30126">
    <property type="entry name" value="HTH-TYPE TRANSCRIPTIONAL REGULATOR"/>
    <property type="match status" value="1"/>
</dbReference>
<dbReference type="GO" id="GO:0003700">
    <property type="term" value="F:DNA-binding transcription factor activity"/>
    <property type="evidence" value="ECO:0007669"/>
    <property type="project" value="InterPro"/>
</dbReference>
<dbReference type="PANTHER" id="PTHR30126:SF94">
    <property type="entry name" value="LYSR FAMILY TRANSCRIPTIONAL REGULATOR"/>
    <property type="match status" value="1"/>
</dbReference>
<dbReference type="OrthoDB" id="9811588at2"/>
<sequence>MDIRFLESLLAVIDTGSIAAAARRQNLTPAAISQRIQTLEKQFRSALLTRNAHSAKPTEACLALMPRMRHLIAEAQALSDGLDAAHLTGELSIGAISTALTGMMPSALKRFAEAAPHVRLRLSPGASDGLYEAVLAGELDAAILVQPPFALPKSLKTAALRRERLVLISPEPAGDRQPEDVLTEAPYIRYDPGSWGGRMAARFIEERGLQPEIFCDLDGLEAIAILVERGIGNSLVPAWAGFRPQGLSVTEIDPDGRYGREIVFLQSSLPRRPKALDLFRKVLAETIDQSG</sequence>
<dbReference type="Proteomes" id="UP000320653">
    <property type="component" value="Unassembled WGS sequence"/>
</dbReference>
<dbReference type="GO" id="GO:0000976">
    <property type="term" value="F:transcription cis-regulatory region binding"/>
    <property type="evidence" value="ECO:0007669"/>
    <property type="project" value="TreeGrafter"/>
</dbReference>
<dbReference type="InterPro" id="IPR005119">
    <property type="entry name" value="LysR_subst-bd"/>
</dbReference>
<keyword evidence="2" id="KW-0805">Transcription regulation</keyword>
<gene>
    <name evidence="6" type="ORF">FHW37_10895</name>
</gene>
<evidence type="ECO:0000313" key="7">
    <source>
        <dbReference type="Proteomes" id="UP000320653"/>
    </source>
</evidence>
<evidence type="ECO:0000256" key="3">
    <source>
        <dbReference type="ARBA" id="ARBA00023125"/>
    </source>
</evidence>
<evidence type="ECO:0000259" key="5">
    <source>
        <dbReference type="PROSITE" id="PS50931"/>
    </source>
</evidence>
<dbReference type="InterPro" id="IPR000847">
    <property type="entry name" value="LysR_HTH_N"/>
</dbReference>
<dbReference type="SUPFAM" id="SSF46785">
    <property type="entry name" value="Winged helix' DNA-binding domain"/>
    <property type="match status" value="1"/>
</dbReference>
<accession>A0A561QGC5</accession>
<feature type="domain" description="HTH lysR-type" evidence="5">
    <location>
        <begin position="1"/>
        <end position="58"/>
    </location>
</feature>
<dbReference type="Pfam" id="PF00126">
    <property type="entry name" value="HTH_1"/>
    <property type="match status" value="1"/>
</dbReference>
<dbReference type="Gene3D" id="1.10.10.10">
    <property type="entry name" value="Winged helix-like DNA-binding domain superfamily/Winged helix DNA-binding domain"/>
    <property type="match status" value="1"/>
</dbReference>
<dbReference type="AlphaFoldDB" id="A0A561QGC5"/>
<evidence type="ECO:0000256" key="4">
    <source>
        <dbReference type="ARBA" id="ARBA00023163"/>
    </source>
</evidence>
<name>A0A561QGC5_9HYPH</name>
<protein>
    <submittedName>
        <fullName evidence="6">DNA-binding transcriptional LysR family regulator</fullName>
    </submittedName>
</protein>
<keyword evidence="7" id="KW-1185">Reference proteome</keyword>
<organism evidence="6 7">
    <name type="scientific">Neorhizobium alkalisoli</name>
    <dbReference type="NCBI Taxonomy" id="528178"/>
    <lineage>
        <taxon>Bacteria</taxon>
        <taxon>Pseudomonadati</taxon>
        <taxon>Pseudomonadota</taxon>
        <taxon>Alphaproteobacteria</taxon>
        <taxon>Hyphomicrobiales</taxon>
        <taxon>Rhizobiaceae</taxon>
        <taxon>Rhizobium/Agrobacterium group</taxon>
        <taxon>Neorhizobium</taxon>
    </lineage>
</organism>
<evidence type="ECO:0000256" key="2">
    <source>
        <dbReference type="ARBA" id="ARBA00023015"/>
    </source>
</evidence>
<dbReference type="Pfam" id="PF03466">
    <property type="entry name" value="LysR_substrate"/>
    <property type="match status" value="1"/>
</dbReference>
<proteinExistence type="inferred from homology"/>
<dbReference type="SUPFAM" id="SSF53850">
    <property type="entry name" value="Periplasmic binding protein-like II"/>
    <property type="match status" value="1"/>
</dbReference>
<reference evidence="6 7" key="1">
    <citation type="submission" date="2019-06" db="EMBL/GenBank/DDBJ databases">
        <title>Sorghum-associated microbial communities from plants grown in Nebraska, USA.</title>
        <authorList>
            <person name="Schachtman D."/>
        </authorList>
    </citation>
    <scope>NUCLEOTIDE SEQUENCE [LARGE SCALE GENOMIC DNA]</scope>
    <source>
        <strain evidence="6 7">1225</strain>
    </source>
</reference>
<comment type="similarity">
    <text evidence="1">Belongs to the LysR transcriptional regulatory family.</text>
</comment>
<dbReference type="InterPro" id="IPR036388">
    <property type="entry name" value="WH-like_DNA-bd_sf"/>
</dbReference>
<dbReference type="Gene3D" id="3.40.190.10">
    <property type="entry name" value="Periplasmic binding protein-like II"/>
    <property type="match status" value="2"/>
</dbReference>
<evidence type="ECO:0000313" key="6">
    <source>
        <dbReference type="EMBL" id="TWF49425.1"/>
    </source>
</evidence>
<keyword evidence="4" id="KW-0804">Transcription</keyword>
<dbReference type="EMBL" id="VIWP01000008">
    <property type="protein sequence ID" value="TWF49425.1"/>
    <property type="molecule type" value="Genomic_DNA"/>
</dbReference>
<comment type="caution">
    <text evidence="6">The sequence shown here is derived from an EMBL/GenBank/DDBJ whole genome shotgun (WGS) entry which is preliminary data.</text>
</comment>
<dbReference type="PROSITE" id="PS50931">
    <property type="entry name" value="HTH_LYSR"/>
    <property type="match status" value="1"/>
</dbReference>